<dbReference type="SUPFAM" id="SSF47113">
    <property type="entry name" value="Histone-fold"/>
    <property type="match status" value="1"/>
</dbReference>
<evidence type="ECO:0000256" key="5">
    <source>
        <dbReference type="ARBA" id="ARBA00023125"/>
    </source>
</evidence>
<comment type="caution">
    <text evidence="10">The sequence shown here is derived from an EMBL/GenBank/DDBJ whole genome shotgun (WGS) entry which is preliminary data.</text>
</comment>
<evidence type="ECO:0000313" key="11">
    <source>
        <dbReference type="Proteomes" id="UP001196413"/>
    </source>
</evidence>
<keyword evidence="7" id="KW-0544">Nucleosome core</keyword>
<keyword evidence="11" id="KW-1185">Reference proteome</keyword>
<sequence length="206" mass="23357">MAPSKKTAFMSVAVKVYRKQPSPEVPRDFAPPTGEGVYKQPSPEVAREFALTIRGGSNTCLKVPPIKKTTLVQKWPIKKTTRMSTAGKVYRKQPPPDARKFVPATSGVKKPQRYRPRAVPLCKIRRYRKSKESLIHKLAFQRLVSKIAQDFRTGIRFHSSTVIAVQEASKAYLVGLFEDANLCAFLSRRDAIILKDIQLARRIHRK</sequence>
<dbReference type="EMBL" id="JAHQIW010003251">
    <property type="protein sequence ID" value="KAJ1357861.1"/>
    <property type="molecule type" value="Genomic_DNA"/>
</dbReference>
<evidence type="ECO:0000259" key="9">
    <source>
        <dbReference type="Pfam" id="PF00125"/>
    </source>
</evidence>
<dbReference type="SMART" id="SM00428">
    <property type="entry name" value="H3"/>
    <property type="match status" value="1"/>
</dbReference>
<comment type="similarity">
    <text evidence="3">Belongs to the histone H3 family.</text>
</comment>
<dbReference type="InterPro" id="IPR009072">
    <property type="entry name" value="Histone-fold"/>
</dbReference>
<evidence type="ECO:0000256" key="1">
    <source>
        <dbReference type="ARBA" id="ARBA00004123"/>
    </source>
</evidence>
<dbReference type="GO" id="GO:0000786">
    <property type="term" value="C:nucleosome"/>
    <property type="evidence" value="ECO:0007669"/>
    <property type="project" value="UniProtKB-KW"/>
</dbReference>
<protein>
    <recommendedName>
        <fullName evidence="9">Core Histone H2A/H2B/H3 domain-containing protein</fullName>
    </recommendedName>
</protein>
<evidence type="ECO:0000256" key="8">
    <source>
        <dbReference type="SAM" id="MobiDB-lite"/>
    </source>
</evidence>
<evidence type="ECO:0000256" key="6">
    <source>
        <dbReference type="ARBA" id="ARBA00023242"/>
    </source>
</evidence>
<keyword evidence="4" id="KW-0158">Chromosome</keyword>
<name>A0AAD5MY65_PARTN</name>
<dbReference type="GO" id="GO:0003677">
    <property type="term" value="F:DNA binding"/>
    <property type="evidence" value="ECO:0007669"/>
    <property type="project" value="UniProtKB-KW"/>
</dbReference>
<dbReference type="CDD" id="cd22911">
    <property type="entry name" value="HFD_H3"/>
    <property type="match status" value="1"/>
</dbReference>
<evidence type="ECO:0000256" key="4">
    <source>
        <dbReference type="ARBA" id="ARBA00022454"/>
    </source>
</evidence>
<feature type="domain" description="Core Histone H2A/H2B/H3" evidence="9">
    <location>
        <begin position="121"/>
        <end position="203"/>
    </location>
</feature>
<gene>
    <name evidence="10" type="ORF">KIN20_016118</name>
</gene>
<organism evidence="10 11">
    <name type="scientific">Parelaphostrongylus tenuis</name>
    <name type="common">Meningeal worm</name>
    <dbReference type="NCBI Taxonomy" id="148309"/>
    <lineage>
        <taxon>Eukaryota</taxon>
        <taxon>Metazoa</taxon>
        <taxon>Ecdysozoa</taxon>
        <taxon>Nematoda</taxon>
        <taxon>Chromadorea</taxon>
        <taxon>Rhabditida</taxon>
        <taxon>Rhabditina</taxon>
        <taxon>Rhabditomorpha</taxon>
        <taxon>Strongyloidea</taxon>
        <taxon>Metastrongylidae</taxon>
        <taxon>Parelaphostrongylus</taxon>
    </lineage>
</organism>
<dbReference type="Pfam" id="PF00125">
    <property type="entry name" value="Histone"/>
    <property type="match status" value="1"/>
</dbReference>
<evidence type="ECO:0000256" key="2">
    <source>
        <dbReference type="ARBA" id="ARBA00004286"/>
    </source>
</evidence>
<reference evidence="10" key="1">
    <citation type="submission" date="2021-06" db="EMBL/GenBank/DDBJ databases">
        <title>Parelaphostrongylus tenuis whole genome reference sequence.</title>
        <authorList>
            <person name="Garwood T.J."/>
            <person name="Larsen P.A."/>
            <person name="Fountain-Jones N.M."/>
            <person name="Garbe J.R."/>
            <person name="Macchietto M.G."/>
            <person name="Kania S.A."/>
            <person name="Gerhold R.W."/>
            <person name="Richards J.E."/>
            <person name="Wolf T.M."/>
        </authorList>
    </citation>
    <scope>NUCLEOTIDE SEQUENCE</scope>
    <source>
        <strain evidence="10">MNPRO001-30</strain>
        <tissue evidence="10">Meninges</tissue>
    </source>
</reference>
<evidence type="ECO:0000256" key="3">
    <source>
        <dbReference type="ARBA" id="ARBA00010343"/>
    </source>
</evidence>
<dbReference type="GO" id="GO:0030527">
    <property type="term" value="F:structural constituent of chromatin"/>
    <property type="evidence" value="ECO:0007669"/>
    <property type="project" value="InterPro"/>
</dbReference>
<dbReference type="AlphaFoldDB" id="A0AAD5MY65"/>
<accession>A0AAD5MY65</accession>
<comment type="subcellular location">
    <subcellularLocation>
        <location evidence="2">Chromosome</location>
    </subcellularLocation>
    <subcellularLocation>
        <location evidence="1">Nucleus</location>
    </subcellularLocation>
</comment>
<feature type="region of interest" description="Disordered" evidence="8">
    <location>
        <begin position="83"/>
        <end position="109"/>
    </location>
</feature>
<feature type="region of interest" description="Disordered" evidence="8">
    <location>
        <begin position="20"/>
        <end position="41"/>
    </location>
</feature>
<proteinExistence type="inferred from homology"/>
<dbReference type="GO" id="GO:0046982">
    <property type="term" value="F:protein heterodimerization activity"/>
    <property type="evidence" value="ECO:0007669"/>
    <property type="project" value="InterPro"/>
</dbReference>
<dbReference type="GO" id="GO:0005634">
    <property type="term" value="C:nucleus"/>
    <property type="evidence" value="ECO:0007669"/>
    <property type="project" value="UniProtKB-SubCell"/>
</dbReference>
<keyword evidence="6" id="KW-0539">Nucleus</keyword>
<evidence type="ECO:0000313" key="10">
    <source>
        <dbReference type="EMBL" id="KAJ1357861.1"/>
    </source>
</evidence>
<dbReference type="Gene3D" id="1.10.20.10">
    <property type="entry name" value="Histone, subunit A"/>
    <property type="match status" value="1"/>
</dbReference>
<dbReference type="PRINTS" id="PR00622">
    <property type="entry name" value="HISTONEH3"/>
</dbReference>
<dbReference type="InterPro" id="IPR007125">
    <property type="entry name" value="H2A/H2B/H3"/>
</dbReference>
<keyword evidence="5" id="KW-0238">DNA-binding</keyword>
<dbReference type="Proteomes" id="UP001196413">
    <property type="component" value="Unassembled WGS sequence"/>
</dbReference>
<dbReference type="FunFam" id="1.10.20.10:FF:000085">
    <property type="entry name" value="Histone H3.2"/>
    <property type="match status" value="1"/>
</dbReference>
<dbReference type="PANTHER" id="PTHR11426">
    <property type="entry name" value="HISTONE H3"/>
    <property type="match status" value="1"/>
</dbReference>
<dbReference type="InterPro" id="IPR000164">
    <property type="entry name" value="Histone_H3/CENP-A"/>
</dbReference>
<evidence type="ECO:0000256" key="7">
    <source>
        <dbReference type="ARBA" id="ARBA00023269"/>
    </source>
</evidence>